<comment type="caution">
    <text evidence="2">The sequence shown here is derived from an EMBL/GenBank/DDBJ whole genome shotgun (WGS) entry which is preliminary data.</text>
</comment>
<name>A0A392QJ50_9FABA</name>
<dbReference type="PANTHER" id="PTHR32170">
    <property type="entry name" value="PROTEASOME ACTIVATOR COMPLEX SUBUNIT 4"/>
    <property type="match status" value="1"/>
</dbReference>
<evidence type="ECO:0000313" key="3">
    <source>
        <dbReference type="Proteomes" id="UP000265520"/>
    </source>
</evidence>
<dbReference type="GO" id="GO:0005829">
    <property type="term" value="C:cytosol"/>
    <property type="evidence" value="ECO:0007669"/>
    <property type="project" value="TreeGrafter"/>
</dbReference>
<dbReference type="InterPro" id="IPR035309">
    <property type="entry name" value="PSME4"/>
</dbReference>
<protein>
    <submittedName>
        <fullName evidence="2">Proteasome activator complex subunit 4-like</fullName>
    </submittedName>
</protein>
<dbReference type="InterPro" id="IPR032430">
    <property type="entry name" value="Blm10_mid"/>
</dbReference>
<dbReference type="GO" id="GO:0010499">
    <property type="term" value="P:proteasomal ubiquitin-independent protein catabolic process"/>
    <property type="evidence" value="ECO:0007669"/>
    <property type="project" value="TreeGrafter"/>
</dbReference>
<organism evidence="2 3">
    <name type="scientific">Trifolium medium</name>
    <dbReference type="NCBI Taxonomy" id="97028"/>
    <lineage>
        <taxon>Eukaryota</taxon>
        <taxon>Viridiplantae</taxon>
        <taxon>Streptophyta</taxon>
        <taxon>Embryophyta</taxon>
        <taxon>Tracheophyta</taxon>
        <taxon>Spermatophyta</taxon>
        <taxon>Magnoliopsida</taxon>
        <taxon>eudicotyledons</taxon>
        <taxon>Gunneridae</taxon>
        <taxon>Pentapetalae</taxon>
        <taxon>rosids</taxon>
        <taxon>fabids</taxon>
        <taxon>Fabales</taxon>
        <taxon>Fabaceae</taxon>
        <taxon>Papilionoideae</taxon>
        <taxon>50 kb inversion clade</taxon>
        <taxon>NPAAA clade</taxon>
        <taxon>Hologalegina</taxon>
        <taxon>IRL clade</taxon>
        <taxon>Trifolieae</taxon>
        <taxon>Trifolium</taxon>
    </lineage>
</organism>
<evidence type="ECO:0000259" key="1">
    <source>
        <dbReference type="Pfam" id="PF16507"/>
    </source>
</evidence>
<dbReference type="EMBL" id="LXQA010141379">
    <property type="protein sequence ID" value="MCI24423.1"/>
    <property type="molecule type" value="Genomic_DNA"/>
</dbReference>
<dbReference type="AlphaFoldDB" id="A0A392QJ50"/>
<dbReference type="Pfam" id="PF16507">
    <property type="entry name" value="HEAT_PSME4_mid"/>
    <property type="match status" value="1"/>
</dbReference>
<dbReference type="GO" id="GO:0005634">
    <property type="term" value="C:nucleus"/>
    <property type="evidence" value="ECO:0007669"/>
    <property type="project" value="TreeGrafter"/>
</dbReference>
<dbReference type="Proteomes" id="UP000265520">
    <property type="component" value="Unassembled WGS sequence"/>
</dbReference>
<dbReference type="GO" id="GO:0016504">
    <property type="term" value="F:peptidase activator activity"/>
    <property type="evidence" value="ECO:0007669"/>
    <property type="project" value="InterPro"/>
</dbReference>
<dbReference type="GO" id="GO:0070628">
    <property type="term" value="F:proteasome binding"/>
    <property type="evidence" value="ECO:0007669"/>
    <property type="project" value="InterPro"/>
</dbReference>
<evidence type="ECO:0000313" key="2">
    <source>
        <dbReference type="EMBL" id="MCI24423.1"/>
    </source>
</evidence>
<proteinExistence type="predicted"/>
<dbReference type="PANTHER" id="PTHR32170:SF3">
    <property type="entry name" value="PROTEASOME ACTIVATOR COMPLEX SUBUNIT 4"/>
    <property type="match status" value="1"/>
</dbReference>
<keyword evidence="2" id="KW-0647">Proteasome</keyword>
<keyword evidence="3" id="KW-1185">Reference proteome</keyword>
<accession>A0A392QJ50</accession>
<feature type="non-terminal residue" evidence="2">
    <location>
        <position position="1"/>
    </location>
</feature>
<sequence length="80" mass="9175">CVLSHPAAVALEEWISTKDFSTDERLIPKWHIPCDEEIHFANELLDIHFKSALDDLLRICQSKIHADQGITNKHLSQEVN</sequence>
<reference evidence="2 3" key="1">
    <citation type="journal article" date="2018" name="Front. Plant Sci.">
        <title>Red Clover (Trifolium pratense) and Zigzag Clover (T. medium) - A Picture of Genomic Similarities and Differences.</title>
        <authorList>
            <person name="Dluhosova J."/>
            <person name="Istvanek J."/>
            <person name="Nedelnik J."/>
            <person name="Repkova J."/>
        </authorList>
    </citation>
    <scope>NUCLEOTIDE SEQUENCE [LARGE SCALE GENOMIC DNA]</scope>
    <source>
        <strain evidence="3">cv. 10/8</strain>
        <tissue evidence="2">Leaf</tissue>
    </source>
</reference>
<feature type="domain" description="Proteasome activator Blm10 middle HEAT repeats region" evidence="1">
    <location>
        <begin position="21"/>
        <end position="72"/>
    </location>
</feature>
<dbReference type="GO" id="GO:0000502">
    <property type="term" value="C:proteasome complex"/>
    <property type="evidence" value="ECO:0007669"/>
    <property type="project" value="UniProtKB-KW"/>
</dbReference>